<reference evidence="1 2" key="1">
    <citation type="submission" date="2017-03" db="EMBL/GenBank/DDBJ databases">
        <authorList>
            <person name="Afonso C.L."/>
            <person name="Miller P.J."/>
            <person name="Scott M.A."/>
            <person name="Spackman E."/>
            <person name="Goraichik I."/>
            <person name="Dimitrov K.M."/>
            <person name="Suarez D.L."/>
            <person name="Swayne D.E."/>
        </authorList>
    </citation>
    <scope>NUCLEOTIDE SEQUENCE [LARGE SCALE GENOMIC DNA]</scope>
    <source>
        <strain evidence="1 2">CECT 7971</strain>
    </source>
</reference>
<evidence type="ECO:0000313" key="2">
    <source>
        <dbReference type="Proteomes" id="UP000193307"/>
    </source>
</evidence>
<accession>A0A1Y5T341</accession>
<dbReference type="AlphaFoldDB" id="A0A1Y5T341"/>
<sequence>MNKDQREIQRKLRILRYAEEIGHVAKACRYFGVGCCLSCR</sequence>
<dbReference type="Proteomes" id="UP000193307">
    <property type="component" value="Unassembled WGS sequence"/>
</dbReference>
<dbReference type="EMBL" id="FWFW01000009">
    <property type="protein sequence ID" value="SLN54713.1"/>
    <property type="molecule type" value="Genomic_DNA"/>
</dbReference>
<keyword evidence="2" id="KW-1185">Reference proteome</keyword>
<protein>
    <recommendedName>
        <fullName evidence="3">Transposase</fullName>
    </recommendedName>
</protein>
<organism evidence="1 2">
    <name type="scientific">Pacificibacter marinus</name>
    <dbReference type="NCBI Taxonomy" id="658057"/>
    <lineage>
        <taxon>Bacteria</taxon>
        <taxon>Pseudomonadati</taxon>
        <taxon>Pseudomonadota</taxon>
        <taxon>Alphaproteobacteria</taxon>
        <taxon>Rhodobacterales</taxon>
        <taxon>Roseobacteraceae</taxon>
        <taxon>Pacificibacter</taxon>
    </lineage>
</organism>
<evidence type="ECO:0000313" key="1">
    <source>
        <dbReference type="EMBL" id="SLN54713.1"/>
    </source>
</evidence>
<proteinExistence type="predicted"/>
<name>A0A1Y5T341_9RHOB</name>
<gene>
    <name evidence="1" type="ORF">PAM7971_02828</name>
</gene>
<evidence type="ECO:0008006" key="3">
    <source>
        <dbReference type="Google" id="ProtNLM"/>
    </source>
</evidence>